<dbReference type="Proteomes" id="UP000799753">
    <property type="component" value="Unassembled WGS sequence"/>
</dbReference>
<dbReference type="EMBL" id="MU006881">
    <property type="protein sequence ID" value="KAF2634059.1"/>
    <property type="molecule type" value="Genomic_DNA"/>
</dbReference>
<sequence length="328" mass="37006">MDVSSKENDKVLLSLLNKKIANIPLGVLPALTLNDVIEQNPKAISLPNIPKDIQLAFLFSHRREINSRGGLAIKCSVEQRESITRAIFFYRLSPDSCHQFQRYHDEHRWNSAIFVALLTKPIASLSINRETGTHFPFPARRFVIAYLSAVLEHHNDPYTFTAREAFVKLWKSSAYDFFTFRPAQKKALKKVLKQLSKEWEDELDHARHNMGNARYVQEVGRFVGVLVPGRRDQRGRAFSYKQPDDVNSSSTDADILKPGALLEALKMPLADSEEPPTVSSDANLGSSTVTRVSPAISELKSAVPREMLMTLLKVFPLAREEADEASNF</sequence>
<proteinExistence type="predicted"/>
<dbReference type="OrthoDB" id="3796041at2759"/>
<accession>A0A6A6RF53</accession>
<reference evidence="1" key="1">
    <citation type="journal article" date="2020" name="Stud. Mycol.">
        <title>101 Dothideomycetes genomes: a test case for predicting lifestyles and emergence of pathogens.</title>
        <authorList>
            <person name="Haridas S."/>
            <person name="Albert R."/>
            <person name="Binder M."/>
            <person name="Bloem J."/>
            <person name="Labutti K."/>
            <person name="Salamov A."/>
            <person name="Andreopoulos B."/>
            <person name="Baker S."/>
            <person name="Barry K."/>
            <person name="Bills G."/>
            <person name="Bluhm B."/>
            <person name="Cannon C."/>
            <person name="Castanera R."/>
            <person name="Culley D."/>
            <person name="Daum C."/>
            <person name="Ezra D."/>
            <person name="Gonzalez J."/>
            <person name="Henrissat B."/>
            <person name="Kuo A."/>
            <person name="Liang C."/>
            <person name="Lipzen A."/>
            <person name="Lutzoni F."/>
            <person name="Magnuson J."/>
            <person name="Mondo S."/>
            <person name="Nolan M."/>
            <person name="Ohm R."/>
            <person name="Pangilinan J."/>
            <person name="Park H.-J."/>
            <person name="Ramirez L."/>
            <person name="Alfaro M."/>
            <person name="Sun H."/>
            <person name="Tritt A."/>
            <person name="Yoshinaga Y."/>
            <person name="Zwiers L.-H."/>
            <person name="Turgeon B."/>
            <person name="Goodwin S."/>
            <person name="Spatafora J."/>
            <person name="Crous P."/>
            <person name="Grigoriev I."/>
        </authorList>
    </citation>
    <scope>NUCLEOTIDE SEQUENCE</scope>
    <source>
        <strain evidence="1">CBS 473.64</strain>
    </source>
</reference>
<protein>
    <submittedName>
        <fullName evidence="1">Uncharacterized protein</fullName>
    </submittedName>
</protein>
<evidence type="ECO:0000313" key="2">
    <source>
        <dbReference type="Proteomes" id="UP000799753"/>
    </source>
</evidence>
<name>A0A6A6RF53_9PLEO</name>
<evidence type="ECO:0000313" key="1">
    <source>
        <dbReference type="EMBL" id="KAF2634059.1"/>
    </source>
</evidence>
<keyword evidence="2" id="KW-1185">Reference proteome</keyword>
<gene>
    <name evidence="1" type="ORF">P280DRAFT_554852</name>
</gene>
<organism evidence="1 2">
    <name type="scientific">Massarina eburnea CBS 473.64</name>
    <dbReference type="NCBI Taxonomy" id="1395130"/>
    <lineage>
        <taxon>Eukaryota</taxon>
        <taxon>Fungi</taxon>
        <taxon>Dikarya</taxon>
        <taxon>Ascomycota</taxon>
        <taxon>Pezizomycotina</taxon>
        <taxon>Dothideomycetes</taxon>
        <taxon>Pleosporomycetidae</taxon>
        <taxon>Pleosporales</taxon>
        <taxon>Massarineae</taxon>
        <taxon>Massarinaceae</taxon>
        <taxon>Massarina</taxon>
    </lineage>
</organism>
<dbReference type="AlphaFoldDB" id="A0A6A6RF53"/>